<reference evidence="10 11" key="1">
    <citation type="submission" date="2016-11" db="EMBL/GenBank/DDBJ databases">
        <authorList>
            <person name="Jaros S."/>
            <person name="Januszkiewicz K."/>
            <person name="Wedrychowicz H."/>
        </authorList>
    </citation>
    <scope>NUCLEOTIDE SEQUENCE [LARGE SCALE GENOMIC DNA]</scope>
    <source>
        <strain evidence="10 11">DSM 46144</strain>
    </source>
</reference>
<dbReference type="InterPro" id="IPR051921">
    <property type="entry name" value="ABC_osmolyte_uptake_ATP-bind"/>
</dbReference>
<dbReference type="GO" id="GO:0016887">
    <property type="term" value="F:ATP hydrolysis activity"/>
    <property type="evidence" value="ECO:0007669"/>
    <property type="project" value="InterPro"/>
</dbReference>
<dbReference type="CDD" id="cd03294">
    <property type="entry name" value="ABC_Pro_Gly_Betaine"/>
    <property type="match status" value="1"/>
</dbReference>
<keyword evidence="6 7" id="KW-0129">CBS domain</keyword>
<dbReference type="GO" id="GO:0016020">
    <property type="term" value="C:membrane"/>
    <property type="evidence" value="ECO:0007669"/>
    <property type="project" value="InterPro"/>
</dbReference>
<dbReference type="PROSITE" id="PS51371">
    <property type="entry name" value="CBS"/>
    <property type="match status" value="1"/>
</dbReference>
<dbReference type="InterPro" id="IPR027417">
    <property type="entry name" value="P-loop_NTPase"/>
</dbReference>
<feature type="domain" description="ABC transporter" evidence="8">
    <location>
        <begin position="19"/>
        <end position="258"/>
    </location>
</feature>
<dbReference type="InterPro" id="IPR046342">
    <property type="entry name" value="CBS_dom_sf"/>
</dbReference>
<keyword evidence="3" id="KW-0547">Nucleotide-binding</keyword>
<evidence type="ECO:0000256" key="2">
    <source>
        <dbReference type="ARBA" id="ARBA00022448"/>
    </source>
</evidence>
<dbReference type="Gene3D" id="3.10.580.10">
    <property type="entry name" value="CBS-domain"/>
    <property type="match status" value="1"/>
</dbReference>
<proteinExistence type="inferred from homology"/>
<dbReference type="PANTHER" id="PTHR43869">
    <property type="entry name" value="GLYCINE BETAINE/PROLINE BETAINE TRANSPORT SYSTEM ATP-BINDING PROTEIN PROV"/>
    <property type="match status" value="1"/>
</dbReference>
<dbReference type="Gene3D" id="3.40.50.300">
    <property type="entry name" value="P-loop containing nucleotide triphosphate hydrolases"/>
    <property type="match status" value="1"/>
</dbReference>
<keyword evidence="2" id="KW-0813">Transport</keyword>
<dbReference type="AlphaFoldDB" id="A0A1M7TW59"/>
<dbReference type="InterPro" id="IPR003593">
    <property type="entry name" value="AAA+_ATPase"/>
</dbReference>
<dbReference type="OrthoDB" id="7838608at2"/>
<dbReference type="InterPro" id="IPR003439">
    <property type="entry name" value="ABC_transporter-like_ATP-bd"/>
</dbReference>
<evidence type="ECO:0000313" key="11">
    <source>
        <dbReference type="Proteomes" id="UP000184440"/>
    </source>
</evidence>
<dbReference type="InterPro" id="IPR017871">
    <property type="entry name" value="ABC_transporter-like_CS"/>
</dbReference>
<dbReference type="SUPFAM" id="SSF54631">
    <property type="entry name" value="CBS-domain pair"/>
    <property type="match status" value="1"/>
</dbReference>
<evidence type="ECO:0000259" key="9">
    <source>
        <dbReference type="PROSITE" id="PS51371"/>
    </source>
</evidence>
<keyword evidence="11" id="KW-1185">Reference proteome</keyword>
<dbReference type="PROSITE" id="PS00211">
    <property type="entry name" value="ABC_TRANSPORTER_1"/>
    <property type="match status" value="1"/>
</dbReference>
<name>A0A1M7TW59_9ACTN</name>
<keyword evidence="4 10" id="KW-0067">ATP-binding</keyword>
<dbReference type="GO" id="GO:0006970">
    <property type="term" value="P:response to osmotic stress"/>
    <property type="evidence" value="ECO:0007669"/>
    <property type="project" value="UniProtKB-ARBA"/>
</dbReference>
<dbReference type="RefSeq" id="WP_073259979.1">
    <property type="nucleotide sequence ID" value="NZ_FRCS01000007.1"/>
</dbReference>
<evidence type="ECO:0000256" key="4">
    <source>
        <dbReference type="ARBA" id="ARBA00022840"/>
    </source>
</evidence>
<evidence type="ECO:0000256" key="3">
    <source>
        <dbReference type="ARBA" id="ARBA00022741"/>
    </source>
</evidence>
<accession>A0A1M7TW59</accession>
<evidence type="ECO:0000256" key="7">
    <source>
        <dbReference type="PROSITE-ProRule" id="PRU00703"/>
    </source>
</evidence>
<dbReference type="SUPFAM" id="SSF52540">
    <property type="entry name" value="P-loop containing nucleoside triphosphate hydrolases"/>
    <property type="match status" value="1"/>
</dbReference>
<evidence type="ECO:0000256" key="6">
    <source>
        <dbReference type="ARBA" id="ARBA00023122"/>
    </source>
</evidence>
<dbReference type="PROSITE" id="PS50893">
    <property type="entry name" value="ABC_TRANSPORTER_2"/>
    <property type="match status" value="1"/>
</dbReference>
<keyword evidence="5" id="KW-0029">Amino-acid transport</keyword>
<dbReference type="NCBIfam" id="TIGR01186">
    <property type="entry name" value="proV"/>
    <property type="match status" value="1"/>
</dbReference>
<dbReference type="GO" id="GO:0005524">
    <property type="term" value="F:ATP binding"/>
    <property type="evidence" value="ECO:0007669"/>
    <property type="project" value="UniProtKB-KW"/>
</dbReference>
<dbReference type="EMBL" id="FRCS01000007">
    <property type="protein sequence ID" value="SHN74922.1"/>
    <property type="molecule type" value="Genomic_DNA"/>
</dbReference>
<dbReference type="Pfam" id="PF00571">
    <property type="entry name" value="CBS"/>
    <property type="match status" value="2"/>
</dbReference>
<gene>
    <name evidence="10" type="ORF">SAMN05443668_107176</name>
</gene>
<dbReference type="SMART" id="SM00382">
    <property type="entry name" value="AAA"/>
    <property type="match status" value="1"/>
</dbReference>
<evidence type="ECO:0000256" key="1">
    <source>
        <dbReference type="ARBA" id="ARBA00005417"/>
    </source>
</evidence>
<evidence type="ECO:0000256" key="5">
    <source>
        <dbReference type="ARBA" id="ARBA00022970"/>
    </source>
</evidence>
<organism evidence="10 11">
    <name type="scientific">Cryptosporangium aurantiacum</name>
    <dbReference type="NCBI Taxonomy" id="134849"/>
    <lineage>
        <taxon>Bacteria</taxon>
        <taxon>Bacillati</taxon>
        <taxon>Actinomycetota</taxon>
        <taxon>Actinomycetes</taxon>
        <taxon>Cryptosporangiales</taxon>
        <taxon>Cryptosporangiaceae</taxon>
        <taxon>Cryptosporangium</taxon>
    </lineage>
</organism>
<sequence length="387" mass="41076">MISGEGLSKVYGLSQKRAVALLDRPEAIAKAGGKLAVYDVSFTVDEGELFVLMGLSGSGKSTLLRMINRLHEPSAGTLRIAGADVTALDAAALRELRNRRVSMVFQHFALFPHRTVRQNAAYGLEVRGVPAHERLERADEALHRVGLGSSGDAKPHELSGGMRQRVGLARALATDADVLLMDEPFSALDPLIRRDMQDLLLDLQSERPRTIVFVTHDLNEAMRIGSRIMVLKDGRVQQCATGPEILAAPANDYVGDFIADVDRSRVLTAATVMRPPPLTTGLSVAPSDVLGRLASSEASGVFVLDGDEKLLGIVGDDAVAAAADAGEPDLSARVADGYHTVPPDRPLADLLHLAGHPTVPLVVVDDGRLVGVVPTTDLLTALGGPRA</sequence>
<dbReference type="GO" id="GO:0006865">
    <property type="term" value="P:amino acid transport"/>
    <property type="evidence" value="ECO:0007669"/>
    <property type="project" value="UniProtKB-KW"/>
</dbReference>
<dbReference type="Proteomes" id="UP000184440">
    <property type="component" value="Unassembled WGS sequence"/>
</dbReference>
<feature type="domain" description="CBS" evidence="9">
    <location>
        <begin position="334"/>
        <end position="387"/>
    </location>
</feature>
<dbReference type="InterPro" id="IPR000644">
    <property type="entry name" value="CBS_dom"/>
</dbReference>
<comment type="similarity">
    <text evidence="1">Belongs to the ABC transporter superfamily.</text>
</comment>
<protein>
    <submittedName>
        <fullName evidence="10">Glycine betaine/proline transport system ATP-binding protein</fullName>
    </submittedName>
</protein>
<evidence type="ECO:0000259" key="8">
    <source>
        <dbReference type="PROSITE" id="PS50893"/>
    </source>
</evidence>
<dbReference type="FunFam" id="3.40.50.300:FF:000201">
    <property type="entry name" value="Glycine betaine/L-proline ABC transporter ATP-binding protein"/>
    <property type="match status" value="1"/>
</dbReference>
<dbReference type="Pfam" id="PF00005">
    <property type="entry name" value="ABC_tran"/>
    <property type="match status" value="1"/>
</dbReference>
<dbReference type="PANTHER" id="PTHR43869:SF1">
    <property type="entry name" value="GLYCINE BETAINE_PROLINE BETAINE TRANSPORT SYSTEM ATP-BINDING PROTEIN PROV"/>
    <property type="match status" value="1"/>
</dbReference>
<dbReference type="STRING" id="134849.SAMN05443668_107176"/>
<evidence type="ECO:0000313" key="10">
    <source>
        <dbReference type="EMBL" id="SHN74922.1"/>
    </source>
</evidence>
<dbReference type="InterPro" id="IPR005892">
    <property type="entry name" value="Gly-betaine_transp_ATP-bd"/>
</dbReference>
<dbReference type="GO" id="GO:0031460">
    <property type="term" value="P:glycine betaine transport"/>
    <property type="evidence" value="ECO:0007669"/>
    <property type="project" value="InterPro"/>
</dbReference>